<keyword evidence="2 4" id="KW-0238">DNA-binding</keyword>
<evidence type="ECO:0000313" key="7">
    <source>
        <dbReference type="Proteomes" id="UP000322244"/>
    </source>
</evidence>
<dbReference type="InterPro" id="IPR001647">
    <property type="entry name" value="HTH_TetR"/>
</dbReference>
<name>A0A5A7S401_9NOCA</name>
<gene>
    <name evidence="6" type="ORF">FOY51_22960</name>
</gene>
<sequence length="201" mass="22766">MPPTEGSMRERIRQVALELFTERGYDGTSLREIAEQLGVTKAALYYHFKSKEAILLSLMAEMKESVDALVEWGIEQPFSAEFQFELLERLADLFYGDASRILRLLQENQPVIRSLHAAEAAAQGEREDFGPKLWIFALLGLLTPPDADLYTRTRIRAAMMAIVFRPMGGPNFGTDLDASLEEQKKVSLEVAYELLGTERHR</sequence>
<keyword evidence="3" id="KW-0804">Transcription</keyword>
<dbReference type="PRINTS" id="PR00455">
    <property type="entry name" value="HTHTETR"/>
</dbReference>
<keyword evidence="7" id="KW-1185">Reference proteome</keyword>
<dbReference type="SUPFAM" id="SSF46689">
    <property type="entry name" value="Homeodomain-like"/>
    <property type="match status" value="1"/>
</dbReference>
<proteinExistence type="predicted"/>
<organism evidence="6 7">
    <name type="scientific">Antrihabitans cavernicola</name>
    <dbReference type="NCBI Taxonomy" id="2495913"/>
    <lineage>
        <taxon>Bacteria</taxon>
        <taxon>Bacillati</taxon>
        <taxon>Actinomycetota</taxon>
        <taxon>Actinomycetes</taxon>
        <taxon>Mycobacteriales</taxon>
        <taxon>Nocardiaceae</taxon>
        <taxon>Antrihabitans</taxon>
    </lineage>
</organism>
<evidence type="ECO:0000259" key="5">
    <source>
        <dbReference type="PROSITE" id="PS50977"/>
    </source>
</evidence>
<accession>A0A5A7S401</accession>
<dbReference type="Proteomes" id="UP000322244">
    <property type="component" value="Unassembled WGS sequence"/>
</dbReference>
<evidence type="ECO:0000256" key="2">
    <source>
        <dbReference type="ARBA" id="ARBA00023125"/>
    </source>
</evidence>
<dbReference type="OrthoDB" id="3186364at2"/>
<reference evidence="6 7" key="1">
    <citation type="submission" date="2019-07" db="EMBL/GenBank/DDBJ databases">
        <title>Rhodococcus cavernicolus sp. nov., isolated from a cave.</title>
        <authorList>
            <person name="Lee S.D."/>
        </authorList>
    </citation>
    <scope>NUCLEOTIDE SEQUENCE [LARGE SCALE GENOMIC DNA]</scope>
    <source>
        <strain evidence="6 7">C1-24</strain>
    </source>
</reference>
<dbReference type="InterPro" id="IPR023772">
    <property type="entry name" value="DNA-bd_HTH_TetR-type_CS"/>
</dbReference>
<evidence type="ECO:0000256" key="4">
    <source>
        <dbReference type="PROSITE-ProRule" id="PRU00335"/>
    </source>
</evidence>
<feature type="domain" description="HTH tetR-type" evidence="5">
    <location>
        <begin position="6"/>
        <end position="66"/>
    </location>
</feature>
<evidence type="ECO:0000313" key="6">
    <source>
        <dbReference type="EMBL" id="KAA0018904.1"/>
    </source>
</evidence>
<dbReference type="InterPro" id="IPR009057">
    <property type="entry name" value="Homeodomain-like_sf"/>
</dbReference>
<dbReference type="Pfam" id="PF00440">
    <property type="entry name" value="TetR_N"/>
    <property type="match status" value="1"/>
</dbReference>
<dbReference type="RefSeq" id="WP_149432609.1">
    <property type="nucleotide sequence ID" value="NZ_VLNY01000016.1"/>
</dbReference>
<dbReference type="InterPro" id="IPR050109">
    <property type="entry name" value="HTH-type_TetR-like_transc_reg"/>
</dbReference>
<dbReference type="GO" id="GO:0000976">
    <property type="term" value="F:transcription cis-regulatory region binding"/>
    <property type="evidence" value="ECO:0007669"/>
    <property type="project" value="TreeGrafter"/>
</dbReference>
<dbReference type="PROSITE" id="PS01081">
    <property type="entry name" value="HTH_TETR_1"/>
    <property type="match status" value="1"/>
</dbReference>
<dbReference type="PANTHER" id="PTHR30055:SF234">
    <property type="entry name" value="HTH-TYPE TRANSCRIPTIONAL REGULATOR BETI"/>
    <property type="match status" value="1"/>
</dbReference>
<feature type="DNA-binding region" description="H-T-H motif" evidence="4">
    <location>
        <begin position="29"/>
        <end position="48"/>
    </location>
</feature>
<dbReference type="PROSITE" id="PS50977">
    <property type="entry name" value="HTH_TETR_2"/>
    <property type="match status" value="1"/>
</dbReference>
<dbReference type="PANTHER" id="PTHR30055">
    <property type="entry name" value="HTH-TYPE TRANSCRIPTIONAL REGULATOR RUTR"/>
    <property type="match status" value="1"/>
</dbReference>
<comment type="caution">
    <text evidence="6">The sequence shown here is derived from an EMBL/GenBank/DDBJ whole genome shotgun (WGS) entry which is preliminary data.</text>
</comment>
<dbReference type="EMBL" id="VLNY01000016">
    <property type="protein sequence ID" value="KAA0018904.1"/>
    <property type="molecule type" value="Genomic_DNA"/>
</dbReference>
<evidence type="ECO:0000256" key="1">
    <source>
        <dbReference type="ARBA" id="ARBA00023015"/>
    </source>
</evidence>
<dbReference type="AlphaFoldDB" id="A0A5A7S401"/>
<keyword evidence="1" id="KW-0805">Transcription regulation</keyword>
<dbReference type="GO" id="GO:0003700">
    <property type="term" value="F:DNA-binding transcription factor activity"/>
    <property type="evidence" value="ECO:0007669"/>
    <property type="project" value="TreeGrafter"/>
</dbReference>
<dbReference type="Gene3D" id="1.10.357.10">
    <property type="entry name" value="Tetracycline Repressor, domain 2"/>
    <property type="match status" value="1"/>
</dbReference>
<protein>
    <submittedName>
        <fullName evidence="6">TetR/AcrR family transcriptional regulator</fullName>
    </submittedName>
</protein>
<evidence type="ECO:0000256" key="3">
    <source>
        <dbReference type="ARBA" id="ARBA00023163"/>
    </source>
</evidence>